<dbReference type="Proteomes" id="UP001234585">
    <property type="component" value="Plasmid unnamed5"/>
</dbReference>
<keyword evidence="3" id="KW-0479">Metal-binding</keyword>
<feature type="binding site" evidence="3">
    <location>
        <position position="78"/>
    </location>
    <ligand>
        <name>Cu cation</name>
        <dbReference type="ChEBI" id="CHEBI:23378"/>
    </ligand>
</feature>
<dbReference type="FunFam" id="3.40.30.10:FF:000013">
    <property type="entry name" value="Blast:Protein SCO1 homolog, mitochondrial"/>
    <property type="match status" value="1"/>
</dbReference>
<keyword evidence="5" id="KW-0472">Membrane</keyword>
<dbReference type="Gene3D" id="3.40.30.10">
    <property type="entry name" value="Glutaredoxin"/>
    <property type="match status" value="1"/>
</dbReference>
<dbReference type="EMBL" id="CP132307">
    <property type="protein sequence ID" value="WLS01174.1"/>
    <property type="molecule type" value="Genomic_DNA"/>
</dbReference>
<keyword evidence="5" id="KW-0812">Transmembrane</keyword>
<feature type="disulfide bond" description="Redox-active" evidence="4">
    <location>
        <begin position="78"/>
        <end position="82"/>
    </location>
</feature>
<feature type="transmembrane region" description="Helical" evidence="5">
    <location>
        <begin position="12"/>
        <end position="31"/>
    </location>
</feature>
<dbReference type="CDD" id="cd02968">
    <property type="entry name" value="SCO"/>
    <property type="match status" value="1"/>
</dbReference>
<keyword evidence="5" id="KW-1133">Transmembrane helix</keyword>
<accession>A0AA50CTY1</accession>
<geneLocation type="plasmid" evidence="6 7">
    <name>unnamed5</name>
</geneLocation>
<evidence type="ECO:0000313" key="7">
    <source>
        <dbReference type="Proteomes" id="UP001234585"/>
    </source>
</evidence>
<sequence>MASKTLRIVRRVTWATITILAVVLAVLTWTLQSDKDRLSQQSFPLNGPFSMETHTGETFNSTSLAGTAYLAFFGFTHCPDICPTTLFELTDMMKELGPAADNLKVLLISVDPERDSQELLSQYMTAFDPRFVALRGTRQQTDDVVKSFAAFAKKVPLDGGQYTMEHTAGVYVIDADGRFVRLLRMEEPREERMRLLKDVTS</sequence>
<dbReference type="PANTHER" id="PTHR12151:SF25">
    <property type="entry name" value="LINALOOL DEHYDRATASE_ISOMERASE DOMAIN-CONTAINING PROTEIN"/>
    <property type="match status" value="1"/>
</dbReference>
<organism evidence="6 7">
    <name type="scientific">Shinella sumterensis</name>
    <dbReference type="NCBI Taxonomy" id="1967501"/>
    <lineage>
        <taxon>Bacteria</taxon>
        <taxon>Pseudomonadati</taxon>
        <taxon>Pseudomonadota</taxon>
        <taxon>Alphaproteobacteria</taxon>
        <taxon>Hyphomicrobiales</taxon>
        <taxon>Rhizobiaceae</taxon>
        <taxon>Shinella</taxon>
    </lineage>
</organism>
<dbReference type="Pfam" id="PF02630">
    <property type="entry name" value="SCO1-SenC"/>
    <property type="match status" value="1"/>
</dbReference>
<keyword evidence="2 3" id="KW-0186">Copper</keyword>
<feature type="binding site" evidence="3">
    <location>
        <position position="166"/>
    </location>
    <ligand>
        <name>Cu cation</name>
        <dbReference type="ChEBI" id="CHEBI:23378"/>
    </ligand>
</feature>
<evidence type="ECO:0000256" key="2">
    <source>
        <dbReference type="ARBA" id="ARBA00023008"/>
    </source>
</evidence>
<evidence type="ECO:0000256" key="5">
    <source>
        <dbReference type="SAM" id="Phobius"/>
    </source>
</evidence>
<evidence type="ECO:0000256" key="4">
    <source>
        <dbReference type="PIRSR" id="PIRSR603782-2"/>
    </source>
</evidence>
<proteinExistence type="inferred from homology"/>
<dbReference type="PANTHER" id="PTHR12151">
    <property type="entry name" value="ELECTRON TRANSPORT PROTIN SCO1/SENC FAMILY MEMBER"/>
    <property type="match status" value="1"/>
</dbReference>
<dbReference type="RefSeq" id="WP_306041503.1">
    <property type="nucleotide sequence ID" value="NZ_CP132307.1"/>
</dbReference>
<reference evidence="6 7" key="1">
    <citation type="submission" date="2023-08" db="EMBL/GenBank/DDBJ databases">
        <title>Pathogen: clinical or host-associated sample.</title>
        <authorList>
            <person name="Hergert J."/>
            <person name="Casey R."/>
            <person name="Wagner J."/>
            <person name="Young E.L."/>
            <person name="Oakeson K.F."/>
        </authorList>
    </citation>
    <scope>NUCLEOTIDE SEQUENCE [LARGE SCALE GENOMIC DNA]</scope>
    <source>
        <strain evidence="6 7">1760953</strain>
        <plasmid evidence="6 7">unnamed5</plasmid>
    </source>
</reference>
<protein>
    <submittedName>
        <fullName evidence="6">SCO family protein</fullName>
    </submittedName>
</protein>
<keyword evidence="4" id="KW-1015">Disulfide bond</keyword>
<evidence type="ECO:0000313" key="6">
    <source>
        <dbReference type="EMBL" id="WLS01174.1"/>
    </source>
</evidence>
<dbReference type="InterPro" id="IPR036249">
    <property type="entry name" value="Thioredoxin-like_sf"/>
</dbReference>
<gene>
    <name evidence="6" type="ORF">Q9313_27025</name>
</gene>
<dbReference type="SUPFAM" id="SSF52833">
    <property type="entry name" value="Thioredoxin-like"/>
    <property type="match status" value="1"/>
</dbReference>
<dbReference type="InterPro" id="IPR003782">
    <property type="entry name" value="SCO1/SenC"/>
</dbReference>
<name>A0AA50CTY1_9HYPH</name>
<evidence type="ECO:0000256" key="1">
    <source>
        <dbReference type="ARBA" id="ARBA00010996"/>
    </source>
</evidence>
<dbReference type="GO" id="GO:0046872">
    <property type="term" value="F:metal ion binding"/>
    <property type="evidence" value="ECO:0007669"/>
    <property type="project" value="UniProtKB-KW"/>
</dbReference>
<keyword evidence="7" id="KW-1185">Reference proteome</keyword>
<comment type="similarity">
    <text evidence="1">Belongs to the SCO1/2 family.</text>
</comment>
<keyword evidence="6" id="KW-0614">Plasmid</keyword>
<dbReference type="AlphaFoldDB" id="A0AA50CTY1"/>
<feature type="binding site" evidence="3">
    <location>
        <position position="82"/>
    </location>
    <ligand>
        <name>Cu cation</name>
        <dbReference type="ChEBI" id="CHEBI:23378"/>
    </ligand>
</feature>
<evidence type="ECO:0000256" key="3">
    <source>
        <dbReference type="PIRSR" id="PIRSR603782-1"/>
    </source>
</evidence>